<dbReference type="Proteomes" id="UP001214250">
    <property type="component" value="Chromosome 1"/>
</dbReference>
<accession>A0ABY7VW49</accession>
<organism evidence="1 2">
    <name type="scientific">Lentisphaera profundi</name>
    <dbReference type="NCBI Taxonomy" id="1658616"/>
    <lineage>
        <taxon>Bacteria</taxon>
        <taxon>Pseudomonadati</taxon>
        <taxon>Lentisphaerota</taxon>
        <taxon>Lentisphaeria</taxon>
        <taxon>Lentisphaerales</taxon>
        <taxon>Lentisphaeraceae</taxon>
        <taxon>Lentisphaera</taxon>
    </lineage>
</organism>
<name>A0ABY7VW49_9BACT</name>
<protein>
    <submittedName>
        <fullName evidence="1">Uncharacterized protein</fullName>
    </submittedName>
</protein>
<reference evidence="1 2" key="1">
    <citation type="submission" date="2023-02" db="EMBL/GenBank/DDBJ databases">
        <title>Genome sequence of Lentisphaera profundi SAORIC-696.</title>
        <authorList>
            <person name="Kim e."/>
            <person name="Cho J.-C."/>
            <person name="Choi A."/>
            <person name="Kang I."/>
        </authorList>
    </citation>
    <scope>NUCLEOTIDE SEQUENCE [LARGE SCALE GENOMIC DNA]</scope>
    <source>
        <strain evidence="1 2">SAORIC-696</strain>
    </source>
</reference>
<sequence length="46" mass="4963">MEHTTSKGLHGSGKFNYLYGDGHVKLEYIGHWGASEAGPWTAEAGD</sequence>
<dbReference type="InterPro" id="IPR027558">
    <property type="entry name" value="Pre_pil_HX9DG_C"/>
</dbReference>
<dbReference type="NCBIfam" id="TIGR04294">
    <property type="entry name" value="pre_pil_HX9DG"/>
    <property type="match status" value="1"/>
</dbReference>
<gene>
    <name evidence="1" type="ORF">PQO03_04225</name>
</gene>
<evidence type="ECO:0000313" key="1">
    <source>
        <dbReference type="EMBL" id="WDE97435.1"/>
    </source>
</evidence>
<proteinExistence type="predicted"/>
<dbReference type="RefSeq" id="WP_274151806.1">
    <property type="nucleotide sequence ID" value="NZ_CP117811.1"/>
</dbReference>
<evidence type="ECO:0000313" key="2">
    <source>
        <dbReference type="Proteomes" id="UP001214250"/>
    </source>
</evidence>
<dbReference type="EMBL" id="CP117811">
    <property type="protein sequence ID" value="WDE97435.1"/>
    <property type="molecule type" value="Genomic_DNA"/>
</dbReference>
<keyword evidence="2" id="KW-1185">Reference proteome</keyword>